<keyword evidence="5" id="KW-0342">GTP-binding</keyword>
<evidence type="ECO:0000313" key="9">
    <source>
        <dbReference type="Proteomes" id="UP000184267"/>
    </source>
</evidence>
<accession>A0A1M2V579</accession>
<organism evidence="8 9">
    <name type="scientific">Trametes pubescens</name>
    <name type="common">White-rot fungus</name>
    <dbReference type="NCBI Taxonomy" id="154538"/>
    <lineage>
        <taxon>Eukaryota</taxon>
        <taxon>Fungi</taxon>
        <taxon>Dikarya</taxon>
        <taxon>Basidiomycota</taxon>
        <taxon>Agaricomycotina</taxon>
        <taxon>Agaricomycetes</taxon>
        <taxon>Polyporales</taxon>
        <taxon>Polyporaceae</taxon>
        <taxon>Trametes</taxon>
    </lineage>
</organism>
<dbReference type="Proteomes" id="UP000184267">
    <property type="component" value="Unassembled WGS sequence"/>
</dbReference>
<dbReference type="CDD" id="cd01857">
    <property type="entry name" value="HSR1_MMR1"/>
    <property type="match status" value="1"/>
</dbReference>
<feature type="compositionally biased region" description="Basic residues" evidence="6">
    <location>
        <begin position="591"/>
        <end position="605"/>
    </location>
</feature>
<dbReference type="InterPro" id="IPR043358">
    <property type="entry name" value="GNL1-like"/>
</dbReference>
<dbReference type="Gene3D" id="3.40.50.300">
    <property type="entry name" value="P-loop containing nucleotide triphosphate hydrolases"/>
    <property type="match status" value="1"/>
</dbReference>
<evidence type="ECO:0000256" key="5">
    <source>
        <dbReference type="ARBA" id="ARBA00023134"/>
    </source>
</evidence>
<feature type="domain" description="CP-type G" evidence="7">
    <location>
        <begin position="96"/>
        <end position="357"/>
    </location>
</feature>
<feature type="compositionally biased region" description="Low complexity" evidence="6">
    <location>
        <begin position="210"/>
        <end position="219"/>
    </location>
</feature>
<dbReference type="PANTHER" id="PTHR45709">
    <property type="entry name" value="LARGE SUBUNIT GTPASE 1 HOMOLOG-RELATED"/>
    <property type="match status" value="1"/>
</dbReference>
<evidence type="ECO:0000256" key="3">
    <source>
        <dbReference type="ARBA" id="ARBA00022741"/>
    </source>
</evidence>
<reference evidence="8 9" key="1">
    <citation type="submission" date="2016-10" db="EMBL/GenBank/DDBJ databases">
        <title>Genome sequence of the basidiomycete white-rot fungus Trametes pubescens.</title>
        <authorList>
            <person name="Makela M.R."/>
            <person name="Granchi Z."/>
            <person name="Peng M."/>
            <person name="De Vries R.P."/>
            <person name="Grigoriev I."/>
            <person name="Riley R."/>
            <person name="Hilden K."/>
        </authorList>
    </citation>
    <scope>NUCLEOTIDE SEQUENCE [LARGE SCALE GENOMIC DNA]</scope>
    <source>
        <strain evidence="8 9">FBCC735</strain>
    </source>
</reference>
<dbReference type="PANTHER" id="PTHR45709:SF2">
    <property type="entry name" value="LARGE SUBUNIT GTPASE 1 HOMOLOG"/>
    <property type="match status" value="1"/>
</dbReference>
<sequence length="611" mass="67508">MRTERRNVKIISVAAGSQQNPYLLSEEEERTTLQKQQENKQRLRVPRRPPWKKTMTTAVLDRQEKDAFLEWRRGLAELQERDSFLLTPFERNIEVWRQLWRVLERSHLIVQIVDARNPLRFRCEDLEAYVQDVEGTEGEAGTGRGVRRSLLLINKADLLTARQRKLWADYFDAQGVQYAFFSAANAAALQEARKEAEAAAARAVEEAAAAAEAARAPGAGPNSDEEDSDDESVDEEDSSDEESDESDSRRGTFHPLGERSETEDPRTRVLSVLELEELFASCAPDLSAFTDSTGQHPTRLVIGLVGYPNVGKSSTINALLGEKKVSVSSTPGKTKHFQTIHLSPSLILCDCPGLVFPQFATTKADLVCDGVLPIDQLREHTGPIGLVVKRIPKQILEAIYGLSVRTRGVEEGGDGKITGSDLLVAYAIARGFMRAGQGNPDEARAARFILKDYVNAKVLYCHPPPGTTEADFNEETWEIALQRAIGKKRAPTTRVTKNADTFVAPTGAPETAPSAMQGNKSHRLDQNFFADNAPLSSRPNIEGVKGQGQEFSRGRIYPHQNTMSDNAVPLSGRRARIASVVAAAGNEVQSGKKHHKKMKRVKQRSGKGYDD</sequence>
<evidence type="ECO:0000256" key="2">
    <source>
        <dbReference type="ARBA" id="ARBA00022490"/>
    </source>
</evidence>
<dbReference type="GO" id="GO:0000054">
    <property type="term" value="P:ribosomal subunit export from nucleus"/>
    <property type="evidence" value="ECO:0007669"/>
    <property type="project" value="TreeGrafter"/>
</dbReference>
<evidence type="ECO:0000313" key="8">
    <source>
        <dbReference type="EMBL" id="OJT02723.1"/>
    </source>
</evidence>
<keyword evidence="4" id="KW-0378">Hydrolase</keyword>
<keyword evidence="9" id="KW-1185">Reference proteome</keyword>
<dbReference type="InterPro" id="IPR027417">
    <property type="entry name" value="P-loop_NTPase"/>
</dbReference>
<dbReference type="InterPro" id="IPR006073">
    <property type="entry name" value="GTP-bd"/>
</dbReference>
<feature type="compositionally biased region" description="Acidic residues" evidence="6">
    <location>
        <begin position="223"/>
        <end position="245"/>
    </location>
</feature>
<keyword evidence="3" id="KW-0547">Nucleotide-binding</keyword>
<comment type="caution">
    <text evidence="8">The sequence shown here is derived from an EMBL/GenBank/DDBJ whole genome shotgun (WGS) entry which is preliminary data.</text>
</comment>
<dbReference type="InterPro" id="IPR030378">
    <property type="entry name" value="G_CP_dom"/>
</dbReference>
<dbReference type="OMA" id="VNKADMM"/>
<dbReference type="Pfam" id="PF01926">
    <property type="entry name" value="MMR_HSR1"/>
    <property type="match status" value="1"/>
</dbReference>
<gene>
    <name evidence="8" type="ORF">TRAPUB_6717</name>
</gene>
<evidence type="ECO:0000256" key="1">
    <source>
        <dbReference type="ARBA" id="ARBA00004496"/>
    </source>
</evidence>
<dbReference type="OrthoDB" id="61815at2759"/>
<feature type="region of interest" description="Disordered" evidence="6">
    <location>
        <begin position="585"/>
        <end position="611"/>
    </location>
</feature>
<evidence type="ECO:0000259" key="7">
    <source>
        <dbReference type="PROSITE" id="PS51721"/>
    </source>
</evidence>
<dbReference type="GO" id="GO:0005525">
    <property type="term" value="F:GTP binding"/>
    <property type="evidence" value="ECO:0007669"/>
    <property type="project" value="UniProtKB-KW"/>
</dbReference>
<dbReference type="SUPFAM" id="SSF52540">
    <property type="entry name" value="P-loop containing nucleoside triphosphate hydrolases"/>
    <property type="match status" value="1"/>
</dbReference>
<feature type="compositionally biased region" description="Basic and acidic residues" evidence="6">
    <location>
        <begin position="246"/>
        <end position="267"/>
    </location>
</feature>
<proteinExistence type="predicted"/>
<dbReference type="EMBL" id="MNAD01001650">
    <property type="protein sequence ID" value="OJT02723.1"/>
    <property type="molecule type" value="Genomic_DNA"/>
</dbReference>
<dbReference type="STRING" id="154538.A0A1M2V579"/>
<dbReference type="PROSITE" id="PS51721">
    <property type="entry name" value="G_CP"/>
    <property type="match status" value="1"/>
</dbReference>
<dbReference type="AlphaFoldDB" id="A0A1M2V579"/>
<comment type="subcellular location">
    <subcellularLocation>
        <location evidence="1">Cytoplasm</location>
    </subcellularLocation>
</comment>
<name>A0A1M2V579_TRAPU</name>
<feature type="region of interest" description="Disordered" evidence="6">
    <location>
        <begin position="210"/>
        <end position="267"/>
    </location>
</feature>
<keyword evidence="2" id="KW-0963">Cytoplasm</keyword>
<evidence type="ECO:0000256" key="4">
    <source>
        <dbReference type="ARBA" id="ARBA00022801"/>
    </source>
</evidence>
<dbReference type="GO" id="GO:0005829">
    <property type="term" value="C:cytosol"/>
    <property type="evidence" value="ECO:0007669"/>
    <property type="project" value="TreeGrafter"/>
</dbReference>
<evidence type="ECO:0000256" key="6">
    <source>
        <dbReference type="SAM" id="MobiDB-lite"/>
    </source>
</evidence>
<dbReference type="GO" id="GO:0003924">
    <property type="term" value="F:GTPase activity"/>
    <property type="evidence" value="ECO:0007669"/>
    <property type="project" value="InterPro"/>
</dbReference>
<protein>
    <submittedName>
        <fullName evidence="8">Large subunit GTPase 1</fullName>
    </submittedName>
</protein>